<dbReference type="Proteomes" id="UP000029843">
    <property type="component" value="Unassembled WGS sequence"/>
</dbReference>
<proteinExistence type="predicted"/>
<reference evidence="2 3" key="1">
    <citation type="submission" date="2014-08" db="EMBL/GenBank/DDBJ databases">
        <title>Genomic and Phenotypic Diversity of Colwellia psychrerythraea strains from Disparate Marine Basins.</title>
        <authorList>
            <person name="Techtmann S.M."/>
            <person name="Stelling S.C."/>
            <person name="Utturkar S.M."/>
            <person name="Alshibli N."/>
            <person name="Harris A."/>
            <person name="Brown S.D."/>
            <person name="Hazen T.C."/>
        </authorList>
    </citation>
    <scope>NUCLEOTIDE SEQUENCE [LARGE SCALE GENOMIC DNA]</scope>
    <source>
        <strain evidence="2 3">ND2E</strain>
    </source>
</reference>
<dbReference type="EMBL" id="JQED01000055">
    <property type="protein sequence ID" value="KGJ87277.1"/>
    <property type="molecule type" value="Genomic_DNA"/>
</dbReference>
<organism evidence="2 3">
    <name type="scientific">Colwellia psychrerythraea</name>
    <name type="common">Vibrio psychroerythus</name>
    <dbReference type="NCBI Taxonomy" id="28229"/>
    <lineage>
        <taxon>Bacteria</taxon>
        <taxon>Pseudomonadati</taxon>
        <taxon>Pseudomonadota</taxon>
        <taxon>Gammaproteobacteria</taxon>
        <taxon>Alteromonadales</taxon>
        <taxon>Colwelliaceae</taxon>
        <taxon>Colwellia</taxon>
    </lineage>
</organism>
<evidence type="ECO:0008006" key="4">
    <source>
        <dbReference type="Google" id="ProtNLM"/>
    </source>
</evidence>
<accession>A0A099KB44</accession>
<protein>
    <recommendedName>
        <fullName evidence="4">Lipoprotein</fullName>
    </recommendedName>
</protein>
<evidence type="ECO:0000256" key="1">
    <source>
        <dbReference type="SAM" id="SignalP"/>
    </source>
</evidence>
<dbReference type="OrthoDB" id="6228031at2"/>
<evidence type="ECO:0000313" key="2">
    <source>
        <dbReference type="EMBL" id="KGJ87277.1"/>
    </source>
</evidence>
<keyword evidence="1" id="KW-0732">Signal</keyword>
<feature type="chain" id="PRO_5001948724" description="Lipoprotein" evidence="1">
    <location>
        <begin position="27"/>
        <end position="145"/>
    </location>
</feature>
<evidence type="ECO:0000313" key="3">
    <source>
        <dbReference type="Proteomes" id="UP000029843"/>
    </source>
</evidence>
<dbReference type="AlphaFoldDB" id="A0A099KB44"/>
<dbReference type="PATRIC" id="fig|28229.4.peg.4170"/>
<sequence length="145" mass="16112" precursor="true">MKSIKLLLVSFTLTFITLVNISSANAEQAVKVQHLNVNNALITKFNSDELTNVVSHYHNSFSTGLILSAPEKLSDRSSNLAISVVNNSNDFFTSAMVFNDKLHQLISYFTTPNHNTLSEPKSSIPDSEVIEKTCESTFSFNFNFS</sequence>
<dbReference type="RefSeq" id="WP_033095696.1">
    <property type="nucleotide sequence ID" value="NZ_JQED01000055.1"/>
</dbReference>
<comment type="caution">
    <text evidence="2">The sequence shown here is derived from an EMBL/GenBank/DDBJ whole genome shotgun (WGS) entry which is preliminary data.</text>
</comment>
<feature type="signal peptide" evidence="1">
    <location>
        <begin position="1"/>
        <end position="26"/>
    </location>
</feature>
<name>A0A099KB44_COLPS</name>
<gene>
    <name evidence="2" type="ORF">ND2E_0684</name>
</gene>